<dbReference type="SUPFAM" id="SSF46689">
    <property type="entry name" value="Homeodomain-like"/>
    <property type="match status" value="1"/>
</dbReference>
<evidence type="ECO:0000256" key="3">
    <source>
        <dbReference type="ARBA" id="ARBA00023125"/>
    </source>
</evidence>
<evidence type="ECO:0000256" key="4">
    <source>
        <dbReference type="ARBA" id="ARBA00023163"/>
    </source>
</evidence>
<dbReference type="InterPro" id="IPR039538">
    <property type="entry name" value="BetI_C"/>
</dbReference>
<dbReference type="Pfam" id="PF00440">
    <property type="entry name" value="TetR_N"/>
    <property type="match status" value="1"/>
</dbReference>
<evidence type="ECO:0000256" key="5">
    <source>
        <dbReference type="PROSITE-ProRule" id="PRU00335"/>
    </source>
</evidence>
<reference evidence="7 8" key="1">
    <citation type="submission" date="2020-08" db="EMBL/GenBank/DDBJ databases">
        <title>Sequencing the genomes of 1000 actinobacteria strains.</title>
        <authorList>
            <person name="Klenk H.-P."/>
        </authorList>
    </citation>
    <scope>NUCLEOTIDE SEQUENCE [LARGE SCALE GENOMIC DNA]</scope>
    <source>
        <strain evidence="7 8">DSM 22826</strain>
    </source>
</reference>
<dbReference type="PANTHER" id="PTHR30328:SF54">
    <property type="entry name" value="HTH-TYPE TRANSCRIPTIONAL REPRESSOR SCO4008"/>
    <property type="match status" value="1"/>
</dbReference>
<keyword evidence="8" id="KW-1185">Reference proteome</keyword>
<dbReference type="Pfam" id="PF13977">
    <property type="entry name" value="TetR_C_6"/>
    <property type="match status" value="1"/>
</dbReference>
<gene>
    <name evidence="7" type="ORF">E9229_001944</name>
</gene>
<evidence type="ECO:0000259" key="6">
    <source>
        <dbReference type="PROSITE" id="PS50977"/>
    </source>
</evidence>
<dbReference type="EMBL" id="JACHVS010000001">
    <property type="protein sequence ID" value="MBB2995753.1"/>
    <property type="molecule type" value="Genomic_DNA"/>
</dbReference>
<dbReference type="InterPro" id="IPR001647">
    <property type="entry name" value="HTH_TetR"/>
</dbReference>
<accession>A0A839QJH7</accession>
<dbReference type="Gene3D" id="1.10.357.10">
    <property type="entry name" value="Tetracycline Repressor, domain 2"/>
    <property type="match status" value="1"/>
</dbReference>
<keyword evidence="1" id="KW-0678">Repressor</keyword>
<dbReference type="SUPFAM" id="SSF48498">
    <property type="entry name" value="Tetracyclin repressor-like, C-terminal domain"/>
    <property type="match status" value="1"/>
</dbReference>
<dbReference type="InterPro" id="IPR050109">
    <property type="entry name" value="HTH-type_TetR-like_transc_reg"/>
</dbReference>
<dbReference type="GO" id="GO:0003677">
    <property type="term" value="F:DNA binding"/>
    <property type="evidence" value="ECO:0007669"/>
    <property type="project" value="UniProtKB-UniRule"/>
</dbReference>
<dbReference type="Proteomes" id="UP000523000">
    <property type="component" value="Unassembled WGS sequence"/>
</dbReference>
<dbReference type="InterPro" id="IPR009057">
    <property type="entry name" value="Homeodomain-like_sf"/>
</dbReference>
<feature type="DNA-binding region" description="H-T-H motif" evidence="5">
    <location>
        <begin position="29"/>
        <end position="48"/>
    </location>
</feature>
<evidence type="ECO:0000313" key="8">
    <source>
        <dbReference type="Proteomes" id="UP000523000"/>
    </source>
</evidence>
<dbReference type="PANTHER" id="PTHR30328">
    <property type="entry name" value="TRANSCRIPTIONAL REPRESSOR"/>
    <property type="match status" value="1"/>
</dbReference>
<dbReference type="GO" id="GO:0006355">
    <property type="term" value="P:regulation of DNA-templated transcription"/>
    <property type="evidence" value="ECO:0007669"/>
    <property type="project" value="UniProtKB-ARBA"/>
</dbReference>
<comment type="caution">
    <text evidence="7">The sequence shown here is derived from an EMBL/GenBank/DDBJ whole genome shotgun (WGS) entry which is preliminary data.</text>
</comment>
<evidence type="ECO:0000256" key="2">
    <source>
        <dbReference type="ARBA" id="ARBA00023015"/>
    </source>
</evidence>
<keyword evidence="4" id="KW-0804">Transcription</keyword>
<protein>
    <submittedName>
        <fullName evidence="7">DNA-binding transcriptional regulator YbjK</fullName>
    </submittedName>
</protein>
<dbReference type="RefSeq" id="WP_183510954.1">
    <property type="nucleotide sequence ID" value="NZ_BAABGK010000097.1"/>
</dbReference>
<name>A0A839QJH7_9MICC</name>
<keyword evidence="3 5" id="KW-0238">DNA-binding</keyword>
<keyword evidence="2" id="KW-0805">Transcription regulation</keyword>
<organism evidence="7 8">
    <name type="scientific">Paeniglutamicibacter cryotolerans</name>
    <dbReference type="NCBI Taxonomy" id="670079"/>
    <lineage>
        <taxon>Bacteria</taxon>
        <taxon>Bacillati</taxon>
        <taxon>Actinomycetota</taxon>
        <taxon>Actinomycetes</taxon>
        <taxon>Micrococcales</taxon>
        <taxon>Micrococcaceae</taxon>
        <taxon>Paeniglutamicibacter</taxon>
    </lineage>
</organism>
<dbReference type="InterPro" id="IPR036271">
    <property type="entry name" value="Tet_transcr_reg_TetR-rel_C_sf"/>
</dbReference>
<feature type="domain" description="HTH tetR-type" evidence="6">
    <location>
        <begin position="6"/>
        <end position="66"/>
    </location>
</feature>
<sequence length="206" mass="22600">MSRNRDKRMDGIVDATVQTIARNGLPQLRIKDIAAEAEVSERLVSYYYPQLEDLVSATHRKASERYYWNRLNAIDKHLNPTKALTGLIESGLPSGREDVLTRVLFELSLSAARSEQHEQLMSDLYRDEVSLYQRVLEKGRDTGDFVLAAEPLALARAFIAMEDGLGLQIIAGSGALSTAQARGILLRFAAVATGAGIEHPDADSGS</sequence>
<dbReference type="PROSITE" id="PS50977">
    <property type="entry name" value="HTH_TETR_2"/>
    <property type="match status" value="1"/>
</dbReference>
<dbReference type="AlphaFoldDB" id="A0A839QJH7"/>
<evidence type="ECO:0000313" key="7">
    <source>
        <dbReference type="EMBL" id="MBB2995753.1"/>
    </source>
</evidence>
<proteinExistence type="predicted"/>
<evidence type="ECO:0000256" key="1">
    <source>
        <dbReference type="ARBA" id="ARBA00022491"/>
    </source>
</evidence>